<evidence type="ECO:0000313" key="2">
    <source>
        <dbReference type="Proteomes" id="UP001056120"/>
    </source>
</evidence>
<organism evidence="1 2">
    <name type="scientific">Smallanthus sonchifolius</name>
    <dbReference type="NCBI Taxonomy" id="185202"/>
    <lineage>
        <taxon>Eukaryota</taxon>
        <taxon>Viridiplantae</taxon>
        <taxon>Streptophyta</taxon>
        <taxon>Embryophyta</taxon>
        <taxon>Tracheophyta</taxon>
        <taxon>Spermatophyta</taxon>
        <taxon>Magnoliopsida</taxon>
        <taxon>eudicotyledons</taxon>
        <taxon>Gunneridae</taxon>
        <taxon>Pentapetalae</taxon>
        <taxon>asterids</taxon>
        <taxon>campanulids</taxon>
        <taxon>Asterales</taxon>
        <taxon>Asteraceae</taxon>
        <taxon>Asteroideae</taxon>
        <taxon>Heliantheae alliance</taxon>
        <taxon>Millerieae</taxon>
        <taxon>Smallanthus</taxon>
    </lineage>
</organism>
<dbReference type="EMBL" id="CM042042">
    <property type="protein sequence ID" value="KAI3705800.1"/>
    <property type="molecule type" value="Genomic_DNA"/>
</dbReference>
<sequence length="458" mass="51625">MSMSLPFLSSTNNNLIIQAIFSLSLTLIFSFSKIPSFFLHGLHTYIHPDDVTPTNPNSSGIKAAIRRPGDTTSGLKPRKKPNDKFEFDENKAQIFRLKLNHNHLQSRLYFDQFRGVFNFTIVACSSLLLHNFLPAAKDSAGVLSNGTLIPILLGFLGFCRVLIIISRVSFERSASKRSEKQLSVLIACLATIIAFLIVLEIIPNWVFDLGFGSLDGYAKFCTAVFMGVLAGLLYVPATRFSRAYWLGTDQIRCNLSMIYCGWFGRMLLYFSYLLTVFTSLLWINPFADLIVNKNIKNIKSKNIRYANHLTGNVGMSRSDFELFRLCCLLATGVLNMLSLRANMQMFLNEAVLSWYQRLHASKVPDMDYSRAKVFLHNHYLCLAGIQFFSPPALVLFFLGLSRVDDSVLDHFPALCGLIPCSCLVKEMSLFMSWWVVLVLGVLVSVNLALYRQGILYVS</sequence>
<keyword evidence="2" id="KW-1185">Reference proteome</keyword>
<reference evidence="2" key="1">
    <citation type="journal article" date="2022" name="Mol. Ecol. Resour.">
        <title>The genomes of chicory, endive, great burdock and yacon provide insights into Asteraceae palaeo-polyploidization history and plant inulin production.</title>
        <authorList>
            <person name="Fan W."/>
            <person name="Wang S."/>
            <person name="Wang H."/>
            <person name="Wang A."/>
            <person name="Jiang F."/>
            <person name="Liu H."/>
            <person name="Zhao H."/>
            <person name="Xu D."/>
            <person name="Zhang Y."/>
        </authorList>
    </citation>
    <scope>NUCLEOTIDE SEQUENCE [LARGE SCALE GENOMIC DNA]</scope>
    <source>
        <strain evidence="2">cv. Yunnan</strain>
    </source>
</reference>
<accession>A0ACB9A790</accession>
<reference evidence="1 2" key="2">
    <citation type="journal article" date="2022" name="Mol. Ecol. Resour.">
        <title>The genomes of chicory, endive, great burdock and yacon provide insights into Asteraceae paleo-polyploidization history and plant inulin production.</title>
        <authorList>
            <person name="Fan W."/>
            <person name="Wang S."/>
            <person name="Wang H."/>
            <person name="Wang A."/>
            <person name="Jiang F."/>
            <person name="Liu H."/>
            <person name="Zhao H."/>
            <person name="Xu D."/>
            <person name="Zhang Y."/>
        </authorList>
    </citation>
    <scope>NUCLEOTIDE SEQUENCE [LARGE SCALE GENOMIC DNA]</scope>
    <source>
        <strain evidence="2">cv. Yunnan</strain>
        <tissue evidence="1">Leaves</tissue>
    </source>
</reference>
<comment type="caution">
    <text evidence="1">The sequence shown here is derived from an EMBL/GenBank/DDBJ whole genome shotgun (WGS) entry which is preliminary data.</text>
</comment>
<gene>
    <name evidence="1" type="ORF">L1987_76042</name>
</gene>
<name>A0ACB9A790_9ASTR</name>
<dbReference type="Proteomes" id="UP001056120">
    <property type="component" value="Linkage Group LG25"/>
</dbReference>
<protein>
    <submittedName>
        <fullName evidence="1">Uncharacterized protein</fullName>
    </submittedName>
</protein>
<evidence type="ECO:0000313" key="1">
    <source>
        <dbReference type="EMBL" id="KAI3705800.1"/>
    </source>
</evidence>
<proteinExistence type="predicted"/>